<protein>
    <submittedName>
        <fullName evidence="9">Fungal-specific transcription factor domain-domain-containing protein</fullName>
    </submittedName>
</protein>
<evidence type="ECO:0000259" key="8">
    <source>
        <dbReference type="Pfam" id="PF04082"/>
    </source>
</evidence>
<organism evidence="9 10">
    <name type="scientific">Pseudomassariella vexata</name>
    <dbReference type="NCBI Taxonomy" id="1141098"/>
    <lineage>
        <taxon>Eukaryota</taxon>
        <taxon>Fungi</taxon>
        <taxon>Dikarya</taxon>
        <taxon>Ascomycota</taxon>
        <taxon>Pezizomycotina</taxon>
        <taxon>Sordariomycetes</taxon>
        <taxon>Xylariomycetidae</taxon>
        <taxon>Amphisphaeriales</taxon>
        <taxon>Pseudomassariaceae</taxon>
        <taxon>Pseudomassariella</taxon>
    </lineage>
</organism>
<dbReference type="AlphaFoldDB" id="A0A1Y2DGP8"/>
<dbReference type="GO" id="GO:0000978">
    <property type="term" value="F:RNA polymerase II cis-regulatory region sequence-specific DNA binding"/>
    <property type="evidence" value="ECO:0007669"/>
    <property type="project" value="InterPro"/>
</dbReference>
<dbReference type="RefSeq" id="XP_040711370.1">
    <property type="nucleotide sequence ID" value="XM_040864811.1"/>
</dbReference>
<name>A0A1Y2DGP8_9PEZI</name>
<keyword evidence="10" id="KW-1185">Reference proteome</keyword>
<sequence length="689" mass="77636">MDGLTPRPFKCTSCDRAFTRQTTRDATGISLVTNVKLGLLGDSDLRKRHVENCHVSSKVPAAAVPAVAPTMVLPNANSEAWFDLLAASAGPADILGGPYESMQQTVPVPTPGEQRPGTFILSDPCIDAFLTGFLPNFPLLHEGSFHVVSAQVPLLNVIRCIGSLYCQTAEHDESWRKATFQSTLQSLRNYVEQNRSRHQETWVLQTFLLLEYLGLYGGDDWHFLQAQRIHRDLVDAIRMLQMTHTGSDEMNDAGSAMDASIGDEDWEVNDADSLEARWQEFVKYESRKRCIYILYLLDSQLSILCNVRPMLSSLEIKHDLPCCEDVWLAKSAEEWSTCQKRQFRSFDDHDDQAYSYETPPSQGLFYEASQTLLQQPQQSEKGEQQQPQKQKQPRKLRLLWASPFAAVILVMQLQMMARELTHASCLLERPKAQRRSLSVLTDKQHAQISQALRAIAELVPRNQKPVFSLFDFHRMDAFPDSGSSAPLWHSFWLLWYYTSITLSHPDSLLVSGIVESNLPLAIATAGHLATPRSKEKRDIYEDRDVFRILNDLELALEILNPTKSTTHPSLESPFTSLLGFKICLVGWRLVRLTMIEACSSSSHNTKHRSARSRPCAFVLDAIMSGIGNQLDSEMQPPREIARSEVGFLEWVVATLKTRTTWPVGKWVAAVMEENVQKAVEAYGVSGLDK</sequence>
<keyword evidence="5" id="KW-0862">Zinc</keyword>
<dbReference type="GO" id="GO:0000981">
    <property type="term" value="F:DNA-binding transcription factor activity, RNA polymerase II-specific"/>
    <property type="evidence" value="ECO:0007669"/>
    <property type="project" value="InterPro"/>
</dbReference>
<dbReference type="GeneID" id="63781023"/>
<keyword evidence="3" id="KW-0677">Repeat</keyword>
<evidence type="ECO:0000313" key="10">
    <source>
        <dbReference type="Proteomes" id="UP000193689"/>
    </source>
</evidence>
<dbReference type="OrthoDB" id="8117402at2759"/>
<dbReference type="STRING" id="1141098.A0A1Y2DGP8"/>
<evidence type="ECO:0000256" key="5">
    <source>
        <dbReference type="ARBA" id="ARBA00022833"/>
    </source>
</evidence>
<proteinExistence type="predicted"/>
<evidence type="ECO:0000256" key="7">
    <source>
        <dbReference type="SAM" id="MobiDB-lite"/>
    </source>
</evidence>
<feature type="compositionally biased region" description="Low complexity" evidence="7">
    <location>
        <begin position="375"/>
        <end position="390"/>
    </location>
</feature>
<dbReference type="Pfam" id="PF04082">
    <property type="entry name" value="Fungal_trans"/>
    <property type="match status" value="1"/>
</dbReference>
<keyword evidence="4" id="KW-0863">Zinc-finger</keyword>
<dbReference type="InParanoid" id="A0A1Y2DGP8"/>
<evidence type="ECO:0000256" key="3">
    <source>
        <dbReference type="ARBA" id="ARBA00022737"/>
    </source>
</evidence>
<keyword evidence="2" id="KW-0479">Metal-binding</keyword>
<evidence type="ECO:0000256" key="6">
    <source>
        <dbReference type="ARBA" id="ARBA00023242"/>
    </source>
</evidence>
<keyword evidence="6" id="KW-0539">Nucleus</keyword>
<dbReference type="InterPro" id="IPR007219">
    <property type="entry name" value="XnlR_reg_dom"/>
</dbReference>
<dbReference type="InterPro" id="IPR051059">
    <property type="entry name" value="VerF-like"/>
</dbReference>
<evidence type="ECO:0000313" key="9">
    <source>
        <dbReference type="EMBL" id="ORY58453.1"/>
    </source>
</evidence>
<dbReference type="GO" id="GO:0008270">
    <property type="term" value="F:zinc ion binding"/>
    <property type="evidence" value="ECO:0007669"/>
    <property type="project" value="UniProtKB-KW"/>
</dbReference>
<dbReference type="GO" id="GO:0006351">
    <property type="term" value="P:DNA-templated transcription"/>
    <property type="evidence" value="ECO:0007669"/>
    <property type="project" value="InterPro"/>
</dbReference>
<dbReference type="EMBL" id="MCFJ01000016">
    <property type="protein sequence ID" value="ORY58453.1"/>
    <property type="molecule type" value="Genomic_DNA"/>
</dbReference>
<reference evidence="9 10" key="1">
    <citation type="submission" date="2016-07" db="EMBL/GenBank/DDBJ databases">
        <title>Pervasive Adenine N6-methylation of Active Genes in Fungi.</title>
        <authorList>
            <consortium name="DOE Joint Genome Institute"/>
            <person name="Mondo S.J."/>
            <person name="Dannebaum R.O."/>
            <person name="Kuo R.C."/>
            <person name="Labutti K."/>
            <person name="Haridas S."/>
            <person name="Kuo A."/>
            <person name="Salamov A."/>
            <person name="Ahrendt S.R."/>
            <person name="Lipzen A."/>
            <person name="Sullivan W."/>
            <person name="Andreopoulos W.B."/>
            <person name="Clum A."/>
            <person name="Lindquist E."/>
            <person name="Daum C."/>
            <person name="Ramamoorthy G.K."/>
            <person name="Gryganskyi A."/>
            <person name="Culley D."/>
            <person name="Magnuson J.K."/>
            <person name="James T.Y."/>
            <person name="O'Malley M.A."/>
            <person name="Stajich J.E."/>
            <person name="Spatafora J.W."/>
            <person name="Visel A."/>
            <person name="Grigoriev I.V."/>
        </authorList>
    </citation>
    <scope>NUCLEOTIDE SEQUENCE [LARGE SCALE GENOMIC DNA]</scope>
    <source>
        <strain evidence="9 10">CBS 129021</strain>
    </source>
</reference>
<dbReference type="GO" id="GO:0005634">
    <property type="term" value="C:nucleus"/>
    <property type="evidence" value="ECO:0007669"/>
    <property type="project" value="UniProtKB-SubCell"/>
</dbReference>
<evidence type="ECO:0000256" key="1">
    <source>
        <dbReference type="ARBA" id="ARBA00004123"/>
    </source>
</evidence>
<dbReference type="PANTHER" id="PTHR40626:SF11">
    <property type="entry name" value="ZINC FINGER PROTEIN YPR022C"/>
    <property type="match status" value="1"/>
</dbReference>
<feature type="region of interest" description="Disordered" evidence="7">
    <location>
        <begin position="375"/>
        <end position="394"/>
    </location>
</feature>
<accession>A0A1Y2DGP8</accession>
<evidence type="ECO:0000256" key="4">
    <source>
        <dbReference type="ARBA" id="ARBA00022771"/>
    </source>
</evidence>
<comment type="subcellular location">
    <subcellularLocation>
        <location evidence="1">Nucleus</location>
    </subcellularLocation>
</comment>
<gene>
    <name evidence="9" type="ORF">BCR38DRAFT_500126</name>
</gene>
<evidence type="ECO:0000256" key="2">
    <source>
        <dbReference type="ARBA" id="ARBA00022723"/>
    </source>
</evidence>
<comment type="caution">
    <text evidence="9">The sequence shown here is derived from an EMBL/GenBank/DDBJ whole genome shotgun (WGS) entry which is preliminary data.</text>
</comment>
<dbReference type="Proteomes" id="UP000193689">
    <property type="component" value="Unassembled WGS sequence"/>
</dbReference>
<feature type="domain" description="Xylanolytic transcriptional activator regulatory" evidence="8">
    <location>
        <begin position="126"/>
        <end position="340"/>
    </location>
</feature>
<dbReference type="CDD" id="cd12148">
    <property type="entry name" value="fungal_TF_MHR"/>
    <property type="match status" value="1"/>
</dbReference>
<dbReference type="GO" id="GO:0000785">
    <property type="term" value="C:chromatin"/>
    <property type="evidence" value="ECO:0007669"/>
    <property type="project" value="TreeGrafter"/>
</dbReference>
<dbReference type="PANTHER" id="PTHR40626">
    <property type="entry name" value="MIP31509P"/>
    <property type="match status" value="1"/>
</dbReference>